<feature type="non-terminal residue" evidence="2">
    <location>
        <position position="1"/>
    </location>
</feature>
<evidence type="ECO:0000313" key="3">
    <source>
        <dbReference type="Proteomes" id="UP001289066"/>
    </source>
</evidence>
<dbReference type="SUPFAM" id="SSF51735">
    <property type="entry name" value="NAD(P)-binding Rossmann-fold domains"/>
    <property type="match status" value="1"/>
</dbReference>
<organism evidence="2 3">
    <name type="scientific">Clostridium perfringens</name>
    <dbReference type="NCBI Taxonomy" id="1502"/>
    <lineage>
        <taxon>Bacteria</taxon>
        <taxon>Bacillati</taxon>
        <taxon>Bacillota</taxon>
        <taxon>Clostridia</taxon>
        <taxon>Eubacteriales</taxon>
        <taxon>Clostridiaceae</taxon>
        <taxon>Clostridium</taxon>
    </lineage>
</organism>
<dbReference type="InterPro" id="IPR016040">
    <property type="entry name" value="NAD(P)-bd_dom"/>
</dbReference>
<dbReference type="Proteomes" id="UP001289066">
    <property type="component" value="Unassembled WGS sequence"/>
</dbReference>
<reference evidence="2" key="1">
    <citation type="submission" date="2019-11" db="EMBL/GenBank/DDBJ databases">
        <title>Characterization of Clostridium perfringens isolates from swine manure treated agricultural soils.</title>
        <authorList>
            <person name="Wushke S.T."/>
        </authorList>
    </citation>
    <scope>NUCLEOTIDE SEQUENCE</scope>
    <source>
        <strain evidence="2">X15</strain>
    </source>
</reference>
<feature type="non-terminal residue" evidence="2">
    <location>
        <position position="198"/>
    </location>
</feature>
<evidence type="ECO:0000313" key="2">
    <source>
        <dbReference type="EMBL" id="MDZ5034433.1"/>
    </source>
</evidence>
<dbReference type="Gene3D" id="3.90.25.10">
    <property type="entry name" value="UDP-galactose 4-epimerase, domain 1"/>
    <property type="match status" value="1"/>
</dbReference>
<name>A0AAW9J6P8_CLOPF</name>
<evidence type="ECO:0000259" key="1">
    <source>
        <dbReference type="Pfam" id="PF16363"/>
    </source>
</evidence>
<proteinExistence type="predicted"/>
<gene>
    <name evidence="2" type="ORF">GNF81_17160</name>
</gene>
<dbReference type="EMBL" id="WNVG01000541">
    <property type="protein sequence ID" value="MDZ5034433.1"/>
    <property type="molecule type" value="Genomic_DNA"/>
</dbReference>
<dbReference type="RefSeq" id="WP_322412894.1">
    <property type="nucleotide sequence ID" value="NZ_WNVG01000541.1"/>
</dbReference>
<dbReference type="AlphaFoldDB" id="A0AAW9J6P8"/>
<feature type="domain" description="NAD(P)-binding" evidence="1">
    <location>
        <begin position="2"/>
        <end position="196"/>
    </location>
</feature>
<dbReference type="InterPro" id="IPR036291">
    <property type="entry name" value="NAD(P)-bd_dom_sf"/>
</dbReference>
<comment type="caution">
    <text evidence="2">The sequence shown here is derived from an EMBL/GenBank/DDBJ whole genome shotgun (WGS) entry which is preliminary data.</text>
</comment>
<dbReference type="Gene3D" id="3.40.50.720">
    <property type="entry name" value="NAD(P)-binding Rossmann-like Domain"/>
    <property type="match status" value="1"/>
</dbReference>
<dbReference type="Pfam" id="PF16363">
    <property type="entry name" value="GDP_Man_Dehyd"/>
    <property type="match status" value="1"/>
</dbReference>
<accession>A0AAW9J6P8</accession>
<sequence length="198" mass="22411">KYEDIRIINLDKLTYAGNLENLKSIEDDKRYIFVQGDICDAELVSSLFEKYEINFVAHFAAESHVDRSIKEPEVFAKTNVMGTVNLLNCAKNAWETEIGWKKGVKFLHVSTDEVYGSLGKTGYFMENTPLDPHSPYSASKASSDMMVKAYGDTYKMPVNITRCSNNYGPFQFPEKLIPLLINNCLKLKDLPIYGDGLN</sequence>
<dbReference type="PANTHER" id="PTHR43000">
    <property type="entry name" value="DTDP-D-GLUCOSE 4,6-DEHYDRATASE-RELATED"/>
    <property type="match status" value="1"/>
</dbReference>
<protein>
    <submittedName>
        <fullName evidence="2">NAD-dependent epimerase/dehydratase family protein</fullName>
    </submittedName>
</protein>